<dbReference type="InterPro" id="IPR036388">
    <property type="entry name" value="WH-like_DNA-bd_sf"/>
</dbReference>
<protein>
    <submittedName>
        <fullName evidence="5">Response regulator</fullName>
    </submittedName>
</protein>
<dbReference type="EMBL" id="CP010769">
    <property type="protein sequence ID" value="ATG45645.1"/>
    <property type="molecule type" value="Genomic_DNA"/>
</dbReference>
<geneLocation type="plasmid" evidence="6">
    <name>pp13_b</name>
</geneLocation>
<keyword evidence="1" id="KW-0805">Transcription regulation</keyword>
<evidence type="ECO:0000256" key="1">
    <source>
        <dbReference type="ARBA" id="ARBA00023015"/>
    </source>
</evidence>
<organism evidence="5 6">
    <name type="scientific">Phaeobacter piscinae</name>
    <dbReference type="NCBI Taxonomy" id="1580596"/>
    <lineage>
        <taxon>Bacteria</taxon>
        <taxon>Pseudomonadati</taxon>
        <taxon>Pseudomonadota</taxon>
        <taxon>Alphaproteobacteria</taxon>
        <taxon>Rhodobacterales</taxon>
        <taxon>Roseobacteraceae</taxon>
        <taxon>Phaeobacter</taxon>
    </lineage>
</organism>
<dbReference type="Gene3D" id="1.10.10.10">
    <property type="entry name" value="Winged helix-like DNA-binding domain superfamily/Winged helix DNA-binding domain"/>
    <property type="match status" value="1"/>
</dbReference>
<dbReference type="Pfam" id="PF03472">
    <property type="entry name" value="Autoind_bind"/>
    <property type="match status" value="1"/>
</dbReference>
<accession>A0AAN1LCI3</accession>
<keyword evidence="2" id="KW-0238">DNA-binding</keyword>
<dbReference type="GO" id="GO:0006355">
    <property type="term" value="P:regulation of DNA-templated transcription"/>
    <property type="evidence" value="ECO:0007669"/>
    <property type="project" value="InterPro"/>
</dbReference>
<dbReference type="InterPro" id="IPR005143">
    <property type="entry name" value="TF_LuxR_autoind-bd_dom"/>
</dbReference>
<dbReference type="SUPFAM" id="SSF75516">
    <property type="entry name" value="Pheromone-binding domain of LuxR-like quorum-sensing transcription factors"/>
    <property type="match status" value="1"/>
</dbReference>
<keyword evidence="5" id="KW-0614">Plasmid</keyword>
<gene>
    <name evidence="5" type="ORF">PhaeoP13_03763</name>
</gene>
<dbReference type="GO" id="GO:0003677">
    <property type="term" value="F:DNA binding"/>
    <property type="evidence" value="ECO:0007669"/>
    <property type="project" value="UniProtKB-KW"/>
</dbReference>
<dbReference type="InterPro" id="IPR036693">
    <property type="entry name" value="TF_LuxR_autoind-bd_dom_sf"/>
</dbReference>
<dbReference type="RefSeq" id="WP_158524850.1">
    <property type="nucleotide sequence ID" value="NZ_CP010658.1"/>
</dbReference>
<dbReference type="PANTHER" id="PTHR44688:SF16">
    <property type="entry name" value="DNA-BINDING TRANSCRIPTIONAL ACTIVATOR DEVR_DOSR"/>
    <property type="match status" value="1"/>
</dbReference>
<dbReference type="PRINTS" id="PR00038">
    <property type="entry name" value="HTHLUXR"/>
</dbReference>
<dbReference type="AlphaFoldDB" id="A0AAN1LCI3"/>
<keyword evidence="3" id="KW-0804">Transcription</keyword>
<dbReference type="Gene3D" id="3.30.450.80">
    <property type="entry name" value="Transcription factor LuxR-like, autoinducer-binding domain"/>
    <property type="match status" value="1"/>
</dbReference>
<dbReference type="SUPFAM" id="SSF46894">
    <property type="entry name" value="C-terminal effector domain of the bipartite response regulators"/>
    <property type="match status" value="1"/>
</dbReference>
<dbReference type="Pfam" id="PF00196">
    <property type="entry name" value="GerE"/>
    <property type="match status" value="1"/>
</dbReference>
<evidence type="ECO:0000259" key="4">
    <source>
        <dbReference type="PROSITE" id="PS50043"/>
    </source>
</evidence>
<name>A0AAN1LCI3_9RHOB</name>
<sequence length="239" mass="26928">MNRVFLEAAYRLELQKDLTKAWNLVVTALAAHKISHVIYVVRDDGPVPNWFVLSNLPDSWPKPLTHDPNFNEPFVARCCATFEVSKLGTIFLENHEPYIDDQTRDYVTTVSEFDLHAGLGIPCTLKGANRYGGFILGNNSKRHGFERSIMPLADQLQTFCLIAHRKFDECRVAGAQAETRRRLSAREHQVLELIAAGHRPKAIAQTLSLSEASIRLYIKNARLKLGVSTNGEAISRFLQ</sequence>
<dbReference type="PROSITE" id="PS50043">
    <property type="entry name" value="HTH_LUXR_2"/>
    <property type="match status" value="1"/>
</dbReference>
<evidence type="ECO:0000256" key="3">
    <source>
        <dbReference type="ARBA" id="ARBA00023163"/>
    </source>
</evidence>
<dbReference type="InterPro" id="IPR016032">
    <property type="entry name" value="Sig_transdc_resp-reg_C-effctor"/>
</dbReference>
<feature type="domain" description="HTH luxR-type" evidence="4">
    <location>
        <begin position="176"/>
        <end position="239"/>
    </location>
</feature>
<reference evidence="5 6" key="1">
    <citation type="journal article" date="2017" name="Front. Microbiol.">
        <title>Phaeobacter piscinae sp. nov., a species of the Roseobacter group and potential aquaculture probiont.</title>
        <authorList>
            <person name="Sonnenschein E.C."/>
            <person name="Phippen C.B.W."/>
            <person name="Nielsen K.F."/>
            <person name="Mateiu R.V."/>
            <person name="Melchiorsen J."/>
            <person name="Gram L."/>
            <person name="Overmann J."/>
            <person name="Freese H.M."/>
        </authorList>
    </citation>
    <scope>NUCLEOTIDE SEQUENCE [LARGE SCALE GENOMIC DNA]</scope>
    <source>
        <strain evidence="5 6">P13</strain>
    </source>
</reference>
<evidence type="ECO:0000313" key="5">
    <source>
        <dbReference type="EMBL" id="ATG45645.1"/>
    </source>
</evidence>
<dbReference type="Proteomes" id="UP000218606">
    <property type="component" value="Plasmid pP13_b"/>
</dbReference>
<dbReference type="InterPro" id="IPR000792">
    <property type="entry name" value="Tscrpt_reg_LuxR_C"/>
</dbReference>
<dbReference type="SMART" id="SM00421">
    <property type="entry name" value="HTH_LUXR"/>
    <property type="match status" value="1"/>
</dbReference>
<evidence type="ECO:0000313" key="6">
    <source>
        <dbReference type="Proteomes" id="UP000218606"/>
    </source>
</evidence>
<dbReference type="PANTHER" id="PTHR44688">
    <property type="entry name" value="DNA-BINDING TRANSCRIPTIONAL ACTIVATOR DEVR_DOSR"/>
    <property type="match status" value="1"/>
</dbReference>
<dbReference type="CDD" id="cd06170">
    <property type="entry name" value="LuxR_C_like"/>
    <property type="match status" value="1"/>
</dbReference>
<proteinExistence type="predicted"/>
<evidence type="ECO:0000256" key="2">
    <source>
        <dbReference type="ARBA" id="ARBA00023125"/>
    </source>
</evidence>